<proteinExistence type="predicted"/>
<dbReference type="EMBL" id="FN655253">
    <property type="protein sequence ID" value="CBY38540.1"/>
    <property type="molecule type" value="Genomic_DNA"/>
</dbReference>
<reference evidence="1" key="1">
    <citation type="journal article" date="2010" name="Science">
        <title>Plasticity of animal genome architecture unmasked by rapid evolution of a pelagic tunicate.</title>
        <authorList>
            <person name="Denoeud F."/>
            <person name="Henriet S."/>
            <person name="Mungpakdee S."/>
            <person name="Aury J.M."/>
            <person name="Da Silva C."/>
            <person name="Brinkmann H."/>
            <person name="Mikhaleva J."/>
            <person name="Olsen L.C."/>
            <person name="Jubin C."/>
            <person name="Canestro C."/>
            <person name="Bouquet J.M."/>
            <person name="Danks G."/>
            <person name="Poulain J."/>
            <person name="Campsteijn C."/>
            <person name="Adamski M."/>
            <person name="Cross I."/>
            <person name="Yadetie F."/>
            <person name="Muffato M."/>
            <person name="Louis A."/>
            <person name="Butcher S."/>
            <person name="Tsagkogeorga G."/>
            <person name="Konrad A."/>
            <person name="Singh S."/>
            <person name="Jensen M.F."/>
            <person name="Cong E.H."/>
            <person name="Eikeseth-Otteraa H."/>
            <person name="Noel B."/>
            <person name="Anthouard V."/>
            <person name="Porcel B.M."/>
            <person name="Kachouri-Lafond R."/>
            <person name="Nishino A."/>
            <person name="Ugolini M."/>
            <person name="Chourrout P."/>
            <person name="Nishida H."/>
            <person name="Aasland R."/>
            <person name="Huzurbazar S."/>
            <person name="Westhof E."/>
            <person name="Delsuc F."/>
            <person name="Lehrach H."/>
            <person name="Reinhardt R."/>
            <person name="Weissenbach J."/>
            <person name="Roy S.W."/>
            <person name="Artiguenave F."/>
            <person name="Postlethwait J.H."/>
            <person name="Manak J.R."/>
            <person name="Thompson E.M."/>
            <person name="Jaillon O."/>
            <person name="Du Pasquier L."/>
            <person name="Boudinot P."/>
            <person name="Liberles D.A."/>
            <person name="Volff J.N."/>
            <person name="Philippe H."/>
            <person name="Lenhard B."/>
            <person name="Roest Crollius H."/>
            <person name="Wincker P."/>
            <person name="Chourrout D."/>
        </authorList>
    </citation>
    <scope>NUCLEOTIDE SEQUENCE [LARGE SCALE GENOMIC DNA]</scope>
</reference>
<sequence length="981" mass="110489">DLGKFELTAGEQTLNSGFISASIDEFSPSYDSKGNINVINCYTNCVGYNWYENEDICEENFFGLADDVPDEEYKMVEKNAFDHEIDPLLGLFPDYWATMRSQCAELTNEEYEMFNYKEYSWRHYGPRSDKPGKMLIRHFDNMGIYFFSERFSFKDDSIAFAPETKKDSDVRGRVADLLFGFPSFKVPETSESFFWWLKGDYFGGEHIVNGEWKVAALKNIAREGEGLDAGPVMLVHKNEKDVIIISPASMSSFNMYQDDWIFAKDNAYSMLMEAAARLKFKSPDDDETCFVEQLDLEFGSSRGARDHIGGAYEEFVKKRTSGDNSGDFVPFESMTILVTSNQGPRAAIAKWGEMVQVFGQLGMVDCPCNTFCNKYNNKNIFPQQKKAMFSTSVGSYYDGLVKRAELEGQKQQEMTEELLELGRELVSGSKPILVNYFNLGDWWSDQDEYGMKKFLNNRDNIWGPPKPEPPNVETLQGCDRWGTAALYYELHNSFNKDFNMDCEYGFPTAKLETVPLLQDKDICARVPSSVVAEKVHQDNYARNKQCWNVEAKGEFTDQRIPCPYRKECFYGGITLVNDKNYWSALPAIKFHNTRNSNPIENDRFAGCSQMTIRYSKEVLNQHCRPNLQVGAGEEWIYAIHDGLSAAAVSGGIEPKRGIGITLANASPRLGIYAGLLSHVHSLEVTAPFNFDYSLTGLFASALGLRPMTGPVLSGNYEALNNFQYKKVNAEFQIAAATLSMGPVRFGDQKGNFNWKILSKCCRNDGVILKPDVPAAPIDADLAGLGNRQSGLGKGEEIRWQTYAEIEMELFDGSDTENDLLTNNYVLLHKTSTEFALPLATLRGANANSEFYYIQSQPVILSDVCFEKKSSDTIRFAPQSEYSLYTFAETTLLKNKKFAFIGDISKIVGISSQRFKKFVNNNNGGSFTFSTIPTSANLVEGAGLLEDDMLELSACYDGALIQPRVHLYFLLFIKISFTVKPV</sequence>
<protein>
    <submittedName>
        <fullName evidence="1">Uncharacterized protein</fullName>
    </submittedName>
</protein>
<dbReference type="Proteomes" id="UP000011014">
    <property type="component" value="Unassembled WGS sequence"/>
</dbReference>
<organism evidence="1">
    <name type="scientific">Oikopleura dioica</name>
    <name type="common">Tunicate</name>
    <dbReference type="NCBI Taxonomy" id="34765"/>
    <lineage>
        <taxon>Eukaryota</taxon>
        <taxon>Metazoa</taxon>
        <taxon>Chordata</taxon>
        <taxon>Tunicata</taxon>
        <taxon>Appendicularia</taxon>
        <taxon>Copelata</taxon>
        <taxon>Oikopleuridae</taxon>
        <taxon>Oikopleura</taxon>
    </lineage>
</organism>
<dbReference type="AlphaFoldDB" id="E4YSV1"/>
<name>E4YSV1_OIKDI</name>
<feature type="non-terminal residue" evidence="1">
    <location>
        <position position="1"/>
    </location>
</feature>
<accession>E4YSV1</accession>
<evidence type="ECO:0000313" key="1">
    <source>
        <dbReference type="EMBL" id="CBY38540.1"/>
    </source>
</evidence>
<gene>
    <name evidence="1" type="ORF">GSOID_T00032490001</name>
</gene>